<sequence length="61" mass="6900">MLLSESSVEASVRRLLSDGGQNEETFDRAEEMLDELRPESPLRHRLSQELDELRALAASSK</sequence>
<gene>
    <name evidence="1" type="ORF">EC9_18150</name>
</gene>
<dbReference type="KEGG" id="ruv:EC9_18150"/>
<dbReference type="EMBL" id="CP036261">
    <property type="protein sequence ID" value="QDS87636.1"/>
    <property type="molecule type" value="Genomic_DNA"/>
</dbReference>
<evidence type="ECO:0000313" key="1">
    <source>
        <dbReference type="EMBL" id="QDS87636.1"/>
    </source>
</evidence>
<protein>
    <submittedName>
        <fullName evidence="1">Uncharacterized protein</fullName>
    </submittedName>
</protein>
<reference evidence="1 2" key="1">
    <citation type="submission" date="2019-02" db="EMBL/GenBank/DDBJ databases">
        <title>Deep-cultivation of Planctomycetes and their phenomic and genomic characterization uncovers novel biology.</title>
        <authorList>
            <person name="Wiegand S."/>
            <person name="Jogler M."/>
            <person name="Boedeker C."/>
            <person name="Pinto D."/>
            <person name="Vollmers J."/>
            <person name="Rivas-Marin E."/>
            <person name="Kohn T."/>
            <person name="Peeters S.H."/>
            <person name="Heuer A."/>
            <person name="Rast P."/>
            <person name="Oberbeckmann S."/>
            <person name="Bunk B."/>
            <person name="Jeske O."/>
            <person name="Meyerdierks A."/>
            <person name="Storesund J.E."/>
            <person name="Kallscheuer N."/>
            <person name="Luecker S."/>
            <person name="Lage O.M."/>
            <person name="Pohl T."/>
            <person name="Merkel B.J."/>
            <person name="Hornburger P."/>
            <person name="Mueller R.-W."/>
            <person name="Bruemmer F."/>
            <person name="Labrenz M."/>
            <person name="Spormann A.M."/>
            <person name="Op den Camp H."/>
            <person name="Overmann J."/>
            <person name="Amann R."/>
            <person name="Jetten M.S.M."/>
            <person name="Mascher T."/>
            <person name="Medema M.H."/>
            <person name="Devos D.P."/>
            <person name="Kaster A.-K."/>
            <person name="Ovreas L."/>
            <person name="Rohde M."/>
            <person name="Galperin M.Y."/>
            <person name="Jogler C."/>
        </authorList>
    </citation>
    <scope>NUCLEOTIDE SEQUENCE [LARGE SCALE GENOMIC DNA]</scope>
    <source>
        <strain evidence="1 2">EC9</strain>
    </source>
</reference>
<proteinExistence type="predicted"/>
<keyword evidence="2" id="KW-1185">Reference proteome</keyword>
<dbReference type="AlphaFoldDB" id="A0A517LYC9"/>
<evidence type="ECO:0000313" key="2">
    <source>
        <dbReference type="Proteomes" id="UP000319557"/>
    </source>
</evidence>
<dbReference type="Proteomes" id="UP000319557">
    <property type="component" value="Chromosome"/>
</dbReference>
<organism evidence="1 2">
    <name type="scientific">Rosistilla ulvae</name>
    <dbReference type="NCBI Taxonomy" id="1930277"/>
    <lineage>
        <taxon>Bacteria</taxon>
        <taxon>Pseudomonadati</taxon>
        <taxon>Planctomycetota</taxon>
        <taxon>Planctomycetia</taxon>
        <taxon>Pirellulales</taxon>
        <taxon>Pirellulaceae</taxon>
        <taxon>Rosistilla</taxon>
    </lineage>
</organism>
<name>A0A517LYC9_9BACT</name>
<accession>A0A517LYC9</accession>